<gene>
    <name evidence="1" type="ORF">TM448A01920_0019</name>
</gene>
<protein>
    <submittedName>
        <fullName evidence="1">Uncharacterized protein</fullName>
    </submittedName>
</protein>
<organism evidence="1">
    <name type="scientific">viral metagenome</name>
    <dbReference type="NCBI Taxonomy" id="1070528"/>
    <lineage>
        <taxon>unclassified sequences</taxon>
        <taxon>metagenomes</taxon>
        <taxon>organismal metagenomes</taxon>
    </lineage>
</organism>
<proteinExistence type="predicted"/>
<dbReference type="AlphaFoldDB" id="A0A6H1ZUG5"/>
<sequence>MDDLERIRNRMASQEKAYEKRKAKLREHYQYARDKGCPPIEARALSFETKEVIDNLVSWRRGHG</sequence>
<evidence type="ECO:0000313" key="1">
    <source>
        <dbReference type="EMBL" id="QJA50915.1"/>
    </source>
</evidence>
<name>A0A6H1ZUG5_9ZZZZ</name>
<accession>A0A6H1ZUG5</accession>
<dbReference type="EMBL" id="MT144224">
    <property type="protein sequence ID" value="QJA50915.1"/>
    <property type="molecule type" value="Genomic_DNA"/>
</dbReference>
<reference evidence="1" key="1">
    <citation type="submission" date="2020-03" db="EMBL/GenBank/DDBJ databases">
        <title>The deep terrestrial virosphere.</title>
        <authorList>
            <person name="Holmfeldt K."/>
            <person name="Nilsson E."/>
            <person name="Simone D."/>
            <person name="Lopez-Fernandez M."/>
            <person name="Wu X."/>
            <person name="de Brujin I."/>
            <person name="Lundin D."/>
            <person name="Andersson A."/>
            <person name="Bertilsson S."/>
            <person name="Dopson M."/>
        </authorList>
    </citation>
    <scope>NUCLEOTIDE SEQUENCE</scope>
    <source>
        <strain evidence="1">TM448A01920</strain>
    </source>
</reference>